<protein>
    <submittedName>
        <fullName evidence="1">Uncharacterized protein</fullName>
    </submittedName>
</protein>
<gene>
    <name evidence="1" type="ORF">I5V48_10520</name>
</gene>
<name>A0A116LFF6_STRSU</name>
<reference evidence="1 2" key="1">
    <citation type="submission" date="2020-12" db="EMBL/GenBank/DDBJ databases">
        <title>Nonconservative transfer and diversity of a new family of integrative and conjugative elements associated with antibiotic resistance in zoonotic pathogen Streptococcus suis.</title>
        <authorList>
            <person name="Huang J."/>
        </authorList>
    </citation>
    <scope>NUCLEOTIDE SEQUENCE [LARGE SCALE GENOMIC DNA]</scope>
    <source>
        <strain evidence="1 2">YZDH1</strain>
    </source>
</reference>
<accession>A0A116LFF6</accession>
<dbReference type="Proteomes" id="UP000594569">
    <property type="component" value="Chromosome"/>
</dbReference>
<sequence length="111" mass="12998">MTILETIKEMVEVDVEEDIFNVQLLRYINSGISYLQRNAIPVIRIDKKTELEGWTDIKEEDRETVLDWLHLRCVQRFDKSLMNGGATTMEWIDSELTDLLYQLKAIYGAKS</sequence>
<dbReference type="InterPro" id="IPR056951">
    <property type="entry name" value="Phage_connect_2"/>
</dbReference>
<organism evidence="1 2">
    <name type="scientific">Streptococcus suis</name>
    <dbReference type="NCBI Taxonomy" id="1307"/>
    <lineage>
        <taxon>Bacteria</taxon>
        <taxon>Bacillati</taxon>
        <taxon>Bacillota</taxon>
        <taxon>Bacilli</taxon>
        <taxon>Lactobacillales</taxon>
        <taxon>Streptococcaceae</taxon>
        <taxon>Streptococcus</taxon>
    </lineage>
</organism>
<proteinExistence type="predicted"/>
<dbReference type="RefSeq" id="WP_043024724.1">
    <property type="nucleotide sequence ID" value="NZ_CEDT01000030.1"/>
</dbReference>
<dbReference type="Pfam" id="PF24829">
    <property type="entry name" value="Phage_connect_2"/>
    <property type="match status" value="1"/>
</dbReference>
<evidence type="ECO:0000313" key="1">
    <source>
        <dbReference type="EMBL" id="QPO26368.1"/>
    </source>
</evidence>
<dbReference type="AlphaFoldDB" id="A0A116LFF6"/>
<dbReference type="EMBL" id="CP065430">
    <property type="protein sequence ID" value="QPO26368.1"/>
    <property type="molecule type" value="Genomic_DNA"/>
</dbReference>
<evidence type="ECO:0000313" key="2">
    <source>
        <dbReference type="Proteomes" id="UP000594569"/>
    </source>
</evidence>